<dbReference type="EMBL" id="JAIWWW010000024">
    <property type="protein sequence ID" value="MCA4523613.1"/>
    <property type="molecule type" value="Genomic_DNA"/>
</dbReference>
<dbReference type="Proteomes" id="UP001197958">
    <property type="component" value="Unassembled WGS sequence"/>
</dbReference>
<protein>
    <recommendedName>
        <fullName evidence="3">RagB/SusD family nutrient uptake outer membrane protein</fullName>
    </recommendedName>
</protein>
<proteinExistence type="predicted"/>
<dbReference type="InterPro" id="IPR011990">
    <property type="entry name" value="TPR-like_helical_dom_sf"/>
</dbReference>
<sequence length="107" mass="11529">MKLINTYILLVCATIAVTLHSCSDSFLQRDSLVAVSSGTFWTSEDDALSGLAACYDGLQNNFLYNGDLYKGGGPLAMDCMTDNGGHFNWTGWMPGYDICNGIHTSSS</sequence>
<dbReference type="AlphaFoldDB" id="A0AAW4SPD3"/>
<comment type="caution">
    <text evidence="1">The sequence shown here is derived from an EMBL/GenBank/DDBJ whole genome shotgun (WGS) entry which is preliminary data.</text>
</comment>
<accession>A0AAW4SPD3</accession>
<evidence type="ECO:0000313" key="2">
    <source>
        <dbReference type="Proteomes" id="UP001197958"/>
    </source>
</evidence>
<evidence type="ECO:0000313" key="1">
    <source>
        <dbReference type="EMBL" id="MCA4523613.1"/>
    </source>
</evidence>
<gene>
    <name evidence="1" type="ORF">LDZ35_10360</name>
</gene>
<dbReference type="SUPFAM" id="SSF48452">
    <property type="entry name" value="TPR-like"/>
    <property type="match status" value="1"/>
</dbReference>
<reference evidence="1" key="1">
    <citation type="submission" date="2023-08" db="EMBL/GenBank/DDBJ databases">
        <title>Mucin Metabolism Genes Underlie the Key Renovations of Bacteroides xylanisolvens Genomes in Captive Great Apes.</title>
        <authorList>
            <person name="Nishida A.H."/>
        </authorList>
    </citation>
    <scope>NUCLEOTIDE SEQUENCE</scope>
    <source>
        <strain evidence="1">P19.10B</strain>
    </source>
</reference>
<name>A0AAW4SPD3_9BACE</name>
<evidence type="ECO:0008006" key="3">
    <source>
        <dbReference type="Google" id="ProtNLM"/>
    </source>
</evidence>
<dbReference type="Gene3D" id="1.25.40.390">
    <property type="match status" value="1"/>
</dbReference>
<dbReference type="RefSeq" id="WP_225449726.1">
    <property type="nucleotide sequence ID" value="NZ_CP072212.1"/>
</dbReference>
<organism evidence="1 2">
    <name type="scientific">Bacteroides xylanisolvens</name>
    <dbReference type="NCBI Taxonomy" id="371601"/>
    <lineage>
        <taxon>Bacteria</taxon>
        <taxon>Pseudomonadati</taxon>
        <taxon>Bacteroidota</taxon>
        <taxon>Bacteroidia</taxon>
        <taxon>Bacteroidales</taxon>
        <taxon>Bacteroidaceae</taxon>
        <taxon>Bacteroides</taxon>
    </lineage>
</organism>